<organism evidence="1 2">
    <name type="scientific">Sclerotinia sclerotiorum (strain ATCC 18683 / 1980 / Ss-1)</name>
    <name type="common">White mold</name>
    <name type="synonym">Whetzelinia sclerotiorum</name>
    <dbReference type="NCBI Taxonomy" id="665079"/>
    <lineage>
        <taxon>Eukaryota</taxon>
        <taxon>Fungi</taxon>
        <taxon>Dikarya</taxon>
        <taxon>Ascomycota</taxon>
        <taxon>Pezizomycotina</taxon>
        <taxon>Leotiomycetes</taxon>
        <taxon>Helotiales</taxon>
        <taxon>Sclerotiniaceae</taxon>
        <taxon>Sclerotinia</taxon>
    </lineage>
</organism>
<reference evidence="2" key="1">
    <citation type="journal article" date="2011" name="PLoS Genet.">
        <title>Genomic analysis of the necrotrophic fungal pathogens Sclerotinia sclerotiorum and Botrytis cinerea.</title>
        <authorList>
            <person name="Amselem J."/>
            <person name="Cuomo C.A."/>
            <person name="van Kan J.A."/>
            <person name="Viaud M."/>
            <person name="Benito E.P."/>
            <person name="Couloux A."/>
            <person name="Coutinho P.M."/>
            <person name="de Vries R.P."/>
            <person name="Dyer P.S."/>
            <person name="Fillinger S."/>
            <person name="Fournier E."/>
            <person name="Gout L."/>
            <person name="Hahn M."/>
            <person name="Kohn L."/>
            <person name="Lapalu N."/>
            <person name="Plummer K.M."/>
            <person name="Pradier J.M."/>
            <person name="Quevillon E."/>
            <person name="Sharon A."/>
            <person name="Simon A."/>
            <person name="ten Have A."/>
            <person name="Tudzynski B."/>
            <person name="Tudzynski P."/>
            <person name="Wincker P."/>
            <person name="Andrew M."/>
            <person name="Anthouard V."/>
            <person name="Beever R.E."/>
            <person name="Beffa R."/>
            <person name="Benoit I."/>
            <person name="Bouzid O."/>
            <person name="Brault B."/>
            <person name="Chen Z."/>
            <person name="Choquer M."/>
            <person name="Collemare J."/>
            <person name="Cotton P."/>
            <person name="Danchin E.G."/>
            <person name="Da Silva C."/>
            <person name="Gautier A."/>
            <person name="Giraud C."/>
            <person name="Giraud T."/>
            <person name="Gonzalez C."/>
            <person name="Grossetete S."/>
            <person name="Guldener U."/>
            <person name="Henrissat B."/>
            <person name="Howlett B.J."/>
            <person name="Kodira C."/>
            <person name="Kretschmer M."/>
            <person name="Lappartient A."/>
            <person name="Leroch M."/>
            <person name="Levis C."/>
            <person name="Mauceli E."/>
            <person name="Neuveglise C."/>
            <person name="Oeser B."/>
            <person name="Pearson M."/>
            <person name="Poulain J."/>
            <person name="Poussereau N."/>
            <person name="Quesneville H."/>
            <person name="Rascle C."/>
            <person name="Schumacher J."/>
            <person name="Segurens B."/>
            <person name="Sexton A."/>
            <person name="Silva E."/>
            <person name="Sirven C."/>
            <person name="Soanes D.M."/>
            <person name="Talbot N.J."/>
            <person name="Templeton M."/>
            <person name="Yandava C."/>
            <person name="Yarden O."/>
            <person name="Zeng Q."/>
            <person name="Rollins J.A."/>
            <person name="Lebrun M.H."/>
            <person name="Dickman M."/>
        </authorList>
    </citation>
    <scope>NUCLEOTIDE SEQUENCE [LARGE SCALE GENOMIC DNA]</scope>
    <source>
        <strain evidence="2">ATCC 18683 / 1980 / Ss-1</strain>
    </source>
</reference>
<dbReference type="InParanoid" id="A7F578"/>
<dbReference type="EMBL" id="CH476642">
    <property type="protein sequence ID" value="EDN97899.1"/>
    <property type="molecule type" value="Genomic_DNA"/>
</dbReference>
<accession>A7F578</accession>
<dbReference type="RefSeq" id="XP_001586178.1">
    <property type="nucleotide sequence ID" value="XM_001586128.1"/>
</dbReference>
<dbReference type="AlphaFoldDB" id="A7F578"/>
<protein>
    <submittedName>
        <fullName evidence="1">Uncharacterized protein</fullName>
    </submittedName>
</protein>
<evidence type="ECO:0000313" key="1">
    <source>
        <dbReference type="EMBL" id="EDN97899.1"/>
    </source>
</evidence>
<sequence>MHNKRETAQVQPLRNLKIAINHHPIDLILLPLSPEIKVILSALLCHQSSAP</sequence>
<evidence type="ECO:0000313" key="2">
    <source>
        <dbReference type="Proteomes" id="UP000001312"/>
    </source>
</evidence>
<dbReference type="Proteomes" id="UP000001312">
    <property type="component" value="Unassembled WGS sequence"/>
</dbReference>
<proteinExistence type="predicted"/>
<dbReference type="GeneID" id="5482273"/>
<name>A7F578_SCLS1</name>
<dbReference type="KEGG" id="ssl:SS1G_12753"/>
<gene>
    <name evidence="1" type="ORF">SS1G_12753</name>
</gene>
<keyword evidence="2" id="KW-1185">Reference proteome</keyword>